<dbReference type="PRINTS" id="PR00081">
    <property type="entry name" value="GDHRDH"/>
</dbReference>
<accession>A0A9W6IWG3</accession>
<dbReference type="InterPro" id="IPR036291">
    <property type="entry name" value="NAD(P)-bd_dom_sf"/>
</dbReference>
<evidence type="ECO:0000313" key="5">
    <source>
        <dbReference type="EMBL" id="MBM7852224.1"/>
    </source>
</evidence>
<dbReference type="InterPro" id="IPR020904">
    <property type="entry name" value="Sc_DH/Rdtase_CS"/>
</dbReference>
<dbReference type="Gene3D" id="3.40.50.720">
    <property type="entry name" value="NAD(P)-binding Rossmann-like Domain"/>
    <property type="match status" value="1"/>
</dbReference>
<evidence type="ECO:0000313" key="7">
    <source>
        <dbReference type="Proteomes" id="UP001143400"/>
    </source>
</evidence>
<dbReference type="InterPro" id="IPR002347">
    <property type="entry name" value="SDR_fam"/>
</dbReference>
<comment type="caution">
    <text evidence="4">The sequence shown here is derived from an EMBL/GenBank/DDBJ whole genome shotgun (WGS) entry which is preliminary data.</text>
</comment>
<dbReference type="PROSITE" id="PS00061">
    <property type="entry name" value="ADH_SHORT"/>
    <property type="match status" value="1"/>
</dbReference>
<evidence type="ECO:0000256" key="2">
    <source>
        <dbReference type="ARBA" id="ARBA00023002"/>
    </source>
</evidence>
<dbReference type="Proteomes" id="UP001143400">
    <property type="component" value="Unassembled WGS sequence"/>
</dbReference>
<dbReference type="SUPFAM" id="SSF51735">
    <property type="entry name" value="NAD(P)-binding Rossmann-fold domains"/>
    <property type="match status" value="1"/>
</dbReference>
<evidence type="ECO:0000256" key="1">
    <source>
        <dbReference type="ARBA" id="ARBA00006484"/>
    </source>
</evidence>
<dbReference type="Pfam" id="PF00106">
    <property type="entry name" value="adh_short"/>
    <property type="match status" value="1"/>
</dbReference>
<dbReference type="InterPro" id="IPR057326">
    <property type="entry name" value="KR_dom"/>
</dbReference>
<dbReference type="PANTHER" id="PTHR42901:SF1">
    <property type="entry name" value="ALCOHOL DEHYDROGENASE"/>
    <property type="match status" value="1"/>
</dbReference>
<reference evidence="4" key="3">
    <citation type="submission" date="2023-01" db="EMBL/GenBank/DDBJ databases">
        <authorList>
            <person name="Sun Q."/>
            <person name="Evtushenko L."/>
        </authorList>
    </citation>
    <scope>NUCLEOTIDE SEQUENCE</scope>
    <source>
        <strain evidence="4">VKM B-1606</strain>
    </source>
</reference>
<name>A0A9W6IWG3_9HYPH</name>
<organism evidence="4 7">
    <name type="scientific">Methylopila capsulata</name>
    <dbReference type="NCBI Taxonomy" id="61654"/>
    <lineage>
        <taxon>Bacteria</taxon>
        <taxon>Pseudomonadati</taxon>
        <taxon>Pseudomonadota</taxon>
        <taxon>Alphaproteobacteria</taxon>
        <taxon>Hyphomicrobiales</taxon>
        <taxon>Methylopilaceae</taxon>
        <taxon>Methylopila</taxon>
    </lineage>
</organism>
<dbReference type="EC" id="1.1.1.-" evidence="5"/>
<dbReference type="Proteomes" id="UP000758856">
    <property type="component" value="Unassembled WGS sequence"/>
</dbReference>
<dbReference type="PANTHER" id="PTHR42901">
    <property type="entry name" value="ALCOHOL DEHYDROGENASE"/>
    <property type="match status" value="1"/>
</dbReference>
<dbReference type="RefSeq" id="WP_204950640.1">
    <property type="nucleotide sequence ID" value="NZ_BSFF01000003.1"/>
</dbReference>
<dbReference type="GO" id="GO:0016616">
    <property type="term" value="F:oxidoreductase activity, acting on the CH-OH group of donors, NAD or NADP as acceptor"/>
    <property type="evidence" value="ECO:0007669"/>
    <property type="project" value="UniProtKB-ARBA"/>
</dbReference>
<sequence>MSYALIDPKTLVVLITGATSGFGEALARRYVAEGAKVVATGRRVERLDALKAELGDALHVAALDVRDLPATEALLEGLPEAFRNVNVVIANAGLALGLGPAQTADIADWHTMIDTNVTGFVNTVRASLPGLIARDGGHIVTIGSVAGDYPYPGGNVYAGTKAFVKQFALALRSDVQGKKVRVTNIEPGMVETEFSLTRFKGDVDKASNVYAGMEGMTADDVAETIFWTTTLPRHVNINRLQVMPTQQAFSAFDVNRG</sequence>
<dbReference type="FunFam" id="3.40.50.720:FF:000047">
    <property type="entry name" value="NADP-dependent L-serine/L-allo-threonine dehydrogenase"/>
    <property type="match status" value="1"/>
</dbReference>
<dbReference type="EMBL" id="JAFBCY010000003">
    <property type="protein sequence ID" value="MBM7852224.1"/>
    <property type="molecule type" value="Genomic_DNA"/>
</dbReference>
<evidence type="ECO:0000313" key="4">
    <source>
        <dbReference type="EMBL" id="GLK56430.1"/>
    </source>
</evidence>
<reference evidence="5 6" key="2">
    <citation type="submission" date="2021-01" db="EMBL/GenBank/DDBJ databases">
        <title>Genomic Encyclopedia of Type Strains, Phase IV (KMG-IV): sequencing the most valuable type-strain genomes for metagenomic binning, comparative biology and taxonomic classification.</title>
        <authorList>
            <person name="Goeker M."/>
        </authorList>
    </citation>
    <scope>NUCLEOTIDE SEQUENCE [LARGE SCALE GENOMIC DNA]</scope>
    <source>
        <strain evidence="5 6">DSM 6130</strain>
    </source>
</reference>
<keyword evidence="6" id="KW-1185">Reference proteome</keyword>
<dbReference type="EMBL" id="BSFF01000003">
    <property type="protein sequence ID" value="GLK56430.1"/>
    <property type="molecule type" value="Genomic_DNA"/>
</dbReference>
<keyword evidence="2 5" id="KW-0560">Oxidoreductase</keyword>
<evidence type="ECO:0000259" key="3">
    <source>
        <dbReference type="SMART" id="SM00822"/>
    </source>
</evidence>
<gene>
    <name evidence="4" type="ORF">GCM10008170_24490</name>
    <name evidence="5" type="ORF">JOD31_002466</name>
</gene>
<proteinExistence type="inferred from homology"/>
<comment type="similarity">
    <text evidence="1">Belongs to the short-chain dehydrogenases/reductases (SDR) family.</text>
</comment>
<reference evidence="4" key="1">
    <citation type="journal article" date="2014" name="Int. J. Syst. Evol. Microbiol.">
        <title>Complete genome sequence of Corynebacterium casei LMG S-19264T (=DSM 44701T), isolated from a smear-ripened cheese.</title>
        <authorList>
            <consortium name="US DOE Joint Genome Institute (JGI-PGF)"/>
            <person name="Walter F."/>
            <person name="Albersmeier A."/>
            <person name="Kalinowski J."/>
            <person name="Ruckert C."/>
        </authorList>
    </citation>
    <scope>NUCLEOTIDE SEQUENCE</scope>
    <source>
        <strain evidence="4">VKM B-1606</strain>
    </source>
</reference>
<feature type="domain" description="Ketoreductase" evidence="3">
    <location>
        <begin position="11"/>
        <end position="188"/>
    </location>
</feature>
<evidence type="ECO:0000313" key="6">
    <source>
        <dbReference type="Proteomes" id="UP000758856"/>
    </source>
</evidence>
<dbReference type="EC" id="1.1.1.381" evidence="5"/>
<protein>
    <submittedName>
        <fullName evidence="5">3-hydroxy acid dehydrogenase/malonic semialdehyde reductase</fullName>
        <ecNumber evidence="5">1.1.1.-</ecNumber>
        <ecNumber evidence="5">1.1.1.381</ecNumber>
    </submittedName>
    <submittedName>
        <fullName evidence="4">NAD(P)-dependent oxidoreductase</fullName>
    </submittedName>
</protein>
<dbReference type="AlphaFoldDB" id="A0A9W6IWG3"/>
<dbReference type="SMART" id="SM00822">
    <property type="entry name" value="PKS_KR"/>
    <property type="match status" value="1"/>
</dbReference>